<keyword evidence="4" id="KW-1185">Reference proteome</keyword>
<dbReference type="PANTHER" id="PTHR45947">
    <property type="entry name" value="SULFOQUINOVOSYL TRANSFERASE SQD2"/>
    <property type="match status" value="1"/>
</dbReference>
<accession>K6YIL1</accession>
<dbReference type="RefSeq" id="WP_008846250.1">
    <property type="nucleotide sequence ID" value="NZ_BAEN01000075.1"/>
</dbReference>
<dbReference type="EMBL" id="BAEN01000075">
    <property type="protein sequence ID" value="GAC16448.1"/>
    <property type="molecule type" value="Genomic_DNA"/>
</dbReference>
<name>K6YIL1_9ALTE</name>
<dbReference type="eggNOG" id="COG0438">
    <property type="taxonomic scope" value="Bacteria"/>
</dbReference>
<dbReference type="Gene3D" id="3.40.50.2000">
    <property type="entry name" value="Glycogen Phosphorylase B"/>
    <property type="match status" value="2"/>
</dbReference>
<reference evidence="3 4" key="1">
    <citation type="journal article" date="2017" name="Antonie Van Leeuwenhoek">
        <title>Rhizobium rhizosphaerae sp. nov., a novel species isolated from rice rhizosphere.</title>
        <authorList>
            <person name="Zhao J.J."/>
            <person name="Zhang J."/>
            <person name="Zhang R.J."/>
            <person name="Zhang C.W."/>
            <person name="Yin H.Q."/>
            <person name="Zhang X.X."/>
        </authorList>
    </citation>
    <scope>NUCLEOTIDE SEQUENCE [LARGE SCALE GENOMIC DNA]</scope>
    <source>
        <strain evidence="3 4">E3</strain>
    </source>
</reference>
<organism evidence="3 4">
    <name type="scientific">Aliiglaciecola lipolytica E3</name>
    <dbReference type="NCBI Taxonomy" id="1127673"/>
    <lineage>
        <taxon>Bacteria</taxon>
        <taxon>Pseudomonadati</taxon>
        <taxon>Pseudomonadota</taxon>
        <taxon>Gammaproteobacteria</taxon>
        <taxon>Alteromonadales</taxon>
        <taxon>Alteromonadaceae</taxon>
        <taxon>Aliiglaciecola</taxon>
    </lineage>
</organism>
<proteinExistence type="predicted"/>
<evidence type="ECO:0000259" key="2">
    <source>
        <dbReference type="Pfam" id="PF13579"/>
    </source>
</evidence>
<dbReference type="GO" id="GO:0016757">
    <property type="term" value="F:glycosyltransferase activity"/>
    <property type="evidence" value="ECO:0007669"/>
    <property type="project" value="InterPro"/>
</dbReference>
<feature type="domain" description="Glycosyl transferase family 1" evidence="1">
    <location>
        <begin position="194"/>
        <end position="358"/>
    </location>
</feature>
<dbReference type="OrthoDB" id="9795746at2"/>
<dbReference type="PANTHER" id="PTHR45947:SF13">
    <property type="entry name" value="TRANSFERASE"/>
    <property type="match status" value="1"/>
</dbReference>
<dbReference type="STRING" id="1127673.GLIP_3837"/>
<dbReference type="InterPro" id="IPR050194">
    <property type="entry name" value="Glycosyltransferase_grp1"/>
</dbReference>
<evidence type="ECO:0000259" key="1">
    <source>
        <dbReference type="Pfam" id="PF00534"/>
    </source>
</evidence>
<dbReference type="Pfam" id="PF00534">
    <property type="entry name" value="Glycos_transf_1"/>
    <property type="match status" value="1"/>
</dbReference>
<protein>
    <submittedName>
        <fullName evidence="3">Uncharacterized protein</fullName>
    </submittedName>
</protein>
<gene>
    <name evidence="3" type="ORF">GLIP_3837</name>
</gene>
<dbReference type="AlphaFoldDB" id="K6YIL1"/>
<dbReference type="Pfam" id="PF13579">
    <property type="entry name" value="Glyco_trans_4_4"/>
    <property type="match status" value="1"/>
</dbReference>
<dbReference type="SUPFAM" id="SSF53756">
    <property type="entry name" value="UDP-Glycosyltransferase/glycogen phosphorylase"/>
    <property type="match status" value="1"/>
</dbReference>
<evidence type="ECO:0000313" key="4">
    <source>
        <dbReference type="Proteomes" id="UP000006334"/>
    </source>
</evidence>
<dbReference type="InterPro" id="IPR001296">
    <property type="entry name" value="Glyco_trans_1"/>
</dbReference>
<dbReference type="Proteomes" id="UP000006334">
    <property type="component" value="Unassembled WGS sequence"/>
</dbReference>
<dbReference type="InterPro" id="IPR028098">
    <property type="entry name" value="Glyco_trans_4-like_N"/>
</dbReference>
<sequence length="400" mass="44937">MKILRVISSVDKTNGGPINGLLNSSKELVARGHEVTVLSLDDPLDNHVATFPFPLVTFKSRLGALKYSSQFSLWLEQNVSNFDVVIIHGIWQFHSYAAAKACVKQNVPYVLFTHGMLDPWFTETNLLGRVKKTIYWKLFERHAINNAAQVLFTSKEELRLARKPFSPYSPNEKVVAYGSPIPNTNEANAKHAFFAKFPNLQDKLFLLFLSRIHEKKGIDLLIEAMGEFNDKYPDMQLAIAGPDHNKLQPKLQERAKALNIEDRISWLGMLDAEIKWGAFYACDAFVLPSHQENFGIVVSEALSTGTPVLITKKVNIWTEVVDANAGFAEADSVTGVKSVLNSWLSLDPEGCLQMKQNALDCYKRNFSMEAAVDDLERVLLFTANLTTQNEAKFTHSVERS</sequence>
<evidence type="ECO:0000313" key="3">
    <source>
        <dbReference type="EMBL" id="GAC16448.1"/>
    </source>
</evidence>
<comment type="caution">
    <text evidence="3">The sequence shown here is derived from an EMBL/GenBank/DDBJ whole genome shotgun (WGS) entry which is preliminary data.</text>
</comment>
<feature type="domain" description="Glycosyltransferase subfamily 4-like N-terminal" evidence="2">
    <location>
        <begin position="15"/>
        <end position="167"/>
    </location>
</feature>